<dbReference type="STRING" id="1192034.CAP_3083"/>
<organism evidence="7 8">
    <name type="scientific">Chondromyces apiculatus DSM 436</name>
    <dbReference type="NCBI Taxonomy" id="1192034"/>
    <lineage>
        <taxon>Bacteria</taxon>
        <taxon>Pseudomonadati</taxon>
        <taxon>Myxococcota</taxon>
        <taxon>Polyangia</taxon>
        <taxon>Polyangiales</taxon>
        <taxon>Polyangiaceae</taxon>
        <taxon>Chondromyces</taxon>
    </lineage>
</organism>
<dbReference type="PANTHER" id="PTHR46383:SF1">
    <property type="entry name" value="ASPARTATE AMINOTRANSFERASE"/>
    <property type="match status" value="1"/>
</dbReference>
<evidence type="ECO:0000256" key="1">
    <source>
        <dbReference type="ARBA" id="ARBA00001933"/>
    </source>
</evidence>
<comment type="cofactor">
    <cofactor evidence="1">
        <name>pyridoxal 5'-phosphate</name>
        <dbReference type="ChEBI" id="CHEBI:597326"/>
    </cofactor>
</comment>
<evidence type="ECO:0000313" key="8">
    <source>
        <dbReference type="Proteomes" id="UP000019678"/>
    </source>
</evidence>
<dbReference type="InterPro" id="IPR015421">
    <property type="entry name" value="PyrdxlP-dep_Trfase_major"/>
</dbReference>
<keyword evidence="8" id="KW-1185">Reference proteome</keyword>
<dbReference type="PANTHER" id="PTHR46383">
    <property type="entry name" value="ASPARTATE AMINOTRANSFERASE"/>
    <property type="match status" value="1"/>
</dbReference>
<dbReference type="InterPro" id="IPR015422">
    <property type="entry name" value="PyrdxlP-dep_Trfase_small"/>
</dbReference>
<dbReference type="InterPro" id="IPR050596">
    <property type="entry name" value="AspAT/PAT-like"/>
</dbReference>
<comment type="caution">
    <text evidence="7">The sequence shown here is derived from an EMBL/GenBank/DDBJ whole genome shotgun (WGS) entry which is preliminary data.</text>
</comment>
<gene>
    <name evidence="7" type="ORF">CAP_3083</name>
</gene>
<dbReference type="Proteomes" id="UP000019678">
    <property type="component" value="Unassembled WGS sequence"/>
</dbReference>
<feature type="domain" description="Aminotransferase class I/classII large" evidence="6">
    <location>
        <begin position="48"/>
        <end position="424"/>
    </location>
</feature>
<dbReference type="GO" id="GO:0030170">
    <property type="term" value="F:pyridoxal phosphate binding"/>
    <property type="evidence" value="ECO:0007669"/>
    <property type="project" value="InterPro"/>
</dbReference>
<dbReference type="InterPro" id="IPR004839">
    <property type="entry name" value="Aminotransferase_I/II_large"/>
</dbReference>
<sequence length="436" mass="47340">MSTSPVTPPLGDAEVVDAGLSALARGVIGSEILKIAAEIRAMKARGADVCNLTVGDFDPAQFQVPRELVEGTRAALDDGQTNYPPSDGVLPLREALVRYYERELGLRYPVDAVLVASGARPLLYATYRTLIDPGDAAVYPVPSWNNNHYAYLSGARPVPLPVNAGTNFFPTADLLRPLIGEARTVLLNSPLNPTGTVMDPAEMRRIAELVVEENTRRARDGERPVYLIFDQVYWALTFGEATHATPVSLVPEVAPYTILLDAISKSFCATGLRVGWGFMPPAVRRRMADILGHIGAWAPKAEQIATATLLDRPEAIRAFQEPMKQRVRERLDALFNGFKAMKSEGLPVDAIAPQGAIYLSVRFDLVGATVRGRALQSNEDIRRVLLEGAGLAAVPFQAFGLKEDTGWFRLSVGAVSTATIEGVMPRLRELLVGAKR</sequence>
<accession>A0A017T9S3</accession>
<evidence type="ECO:0000256" key="5">
    <source>
        <dbReference type="ARBA" id="ARBA00022898"/>
    </source>
</evidence>
<keyword evidence="5" id="KW-0663">Pyridoxal phosphate</keyword>
<dbReference type="AlphaFoldDB" id="A0A017T9S3"/>
<proteinExistence type="inferred from homology"/>
<protein>
    <submittedName>
        <fullName evidence="7">Aspartate aminotransferase</fullName>
    </submittedName>
</protein>
<dbReference type="InterPro" id="IPR015424">
    <property type="entry name" value="PyrdxlP-dep_Trfase"/>
</dbReference>
<dbReference type="GO" id="GO:0006520">
    <property type="term" value="P:amino acid metabolic process"/>
    <property type="evidence" value="ECO:0007669"/>
    <property type="project" value="InterPro"/>
</dbReference>
<reference evidence="7 8" key="1">
    <citation type="submission" date="2013-05" db="EMBL/GenBank/DDBJ databases">
        <title>Genome assembly of Chondromyces apiculatus DSM 436.</title>
        <authorList>
            <person name="Sharma G."/>
            <person name="Khatri I."/>
            <person name="Kaur C."/>
            <person name="Mayilraj S."/>
            <person name="Subramanian S."/>
        </authorList>
    </citation>
    <scope>NUCLEOTIDE SEQUENCE [LARGE SCALE GENOMIC DNA]</scope>
    <source>
        <strain evidence="7 8">DSM 436</strain>
    </source>
</reference>
<evidence type="ECO:0000256" key="2">
    <source>
        <dbReference type="ARBA" id="ARBA00007441"/>
    </source>
</evidence>
<dbReference type="Gene3D" id="3.40.640.10">
    <property type="entry name" value="Type I PLP-dependent aspartate aminotransferase-like (Major domain)"/>
    <property type="match status" value="1"/>
</dbReference>
<keyword evidence="4 7" id="KW-0808">Transferase</keyword>
<dbReference type="RefSeq" id="WP_052375364.1">
    <property type="nucleotide sequence ID" value="NZ_ASRX01000022.1"/>
</dbReference>
<dbReference type="OrthoDB" id="9813612at2"/>
<dbReference type="Gene3D" id="3.90.1150.10">
    <property type="entry name" value="Aspartate Aminotransferase, domain 1"/>
    <property type="match status" value="1"/>
</dbReference>
<evidence type="ECO:0000313" key="7">
    <source>
        <dbReference type="EMBL" id="EYF05535.1"/>
    </source>
</evidence>
<evidence type="ECO:0000256" key="4">
    <source>
        <dbReference type="ARBA" id="ARBA00022679"/>
    </source>
</evidence>
<dbReference type="eggNOG" id="COG0436">
    <property type="taxonomic scope" value="Bacteria"/>
</dbReference>
<dbReference type="EMBL" id="ASRX01000022">
    <property type="protein sequence ID" value="EYF05535.1"/>
    <property type="molecule type" value="Genomic_DNA"/>
</dbReference>
<comment type="similarity">
    <text evidence="2">Belongs to the class-I pyridoxal-phosphate-dependent aminotransferase family.</text>
</comment>
<keyword evidence="3 7" id="KW-0032">Aminotransferase</keyword>
<evidence type="ECO:0000259" key="6">
    <source>
        <dbReference type="Pfam" id="PF00155"/>
    </source>
</evidence>
<evidence type="ECO:0000256" key="3">
    <source>
        <dbReference type="ARBA" id="ARBA00022576"/>
    </source>
</evidence>
<name>A0A017T9S3_9BACT</name>
<dbReference type="GO" id="GO:0008483">
    <property type="term" value="F:transaminase activity"/>
    <property type="evidence" value="ECO:0007669"/>
    <property type="project" value="UniProtKB-KW"/>
</dbReference>
<dbReference type="Pfam" id="PF00155">
    <property type="entry name" value="Aminotran_1_2"/>
    <property type="match status" value="1"/>
</dbReference>
<dbReference type="CDD" id="cd00609">
    <property type="entry name" value="AAT_like"/>
    <property type="match status" value="1"/>
</dbReference>
<dbReference type="SUPFAM" id="SSF53383">
    <property type="entry name" value="PLP-dependent transferases"/>
    <property type="match status" value="1"/>
</dbReference>